<dbReference type="Pfam" id="PF04240">
    <property type="entry name" value="Caroten_synth"/>
    <property type="match status" value="1"/>
</dbReference>
<comment type="caution">
    <text evidence="2">The sequence shown here is derived from an EMBL/GenBank/DDBJ whole genome shotgun (WGS) entry which is preliminary data.</text>
</comment>
<accession>A0A7C4Y3U7</accession>
<keyword evidence="1" id="KW-1133">Transmembrane helix</keyword>
<feature type="transmembrane region" description="Helical" evidence="1">
    <location>
        <begin position="60"/>
        <end position="85"/>
    </location>
</feature>
<evidence type="ECO:0000256" key="1">
    <source>
        <dbReference type="SAM" id="Phobius"/>
    </source>
</evidence>
<evidence type="ECO:0000313" key="2">
    <source>
        <dbReference type="EMBL" id="HGW60140.1"/>
    </source>
</evidence>
<dbReference type="InterPro" id="IPR007354">
    <property type="entry name" value="CruF-like"/>
</dbReference>
<organism evidence="2">
    <name type="scientific">Caldisericum exile</name>
    <dbReference type="NCBI Taxonomy" id="693075"/>
    <lineage>
        <taxon>Bacteria</taxon>
        <taxon>Pseudomonadati</taxon>
        <taxon>Caldisericota/Cryosericota group</taxon>
        <taxon>Caldisericota</taxon>
        <taxon>Caldisericia</taxon>
        <taxon>Caldisericales</taxon>
        <taxon>Caldisericaceae</taxon>
        <taxon>Caldisericum</taxon>
    </lineage>
</organism>
<feature type="transmembrane region" description="Helical" evidence="1">
    <location>
        <begin position="12"/>
        <end position="30"/>
    </location>
</feature>
<name>A0A7C4Y3U7_9BACT</name>
<dbReference type="AlphaFoldDB" id="A0A7C4Y3U7"/>
<feature type="transmembrane region" description="Helical" evidence="1">
    <location>
        <begin position="177"/>
        <end position="195"/>
    </location>
</feature>
<sequence>MCVREVYNMKKDSLVNAFKVLLLFLIPFLFELRGMNAGGPMGVRCAYAPNFNPKFLGLPLLVWLFWGVSIFIGIITTNAIFQNIFKLGLGFFSKSHFFLYPLFDAMFVTSFDIFIDPFSVKLGLWKWFNFNDGYFGVPIGNFIGWFVIVFTTSLLVRFIDMKSDRIITHLVIPKMPLYTILIILLFIKTMLVINIDCALMGLLYALPLIVLDIYSKYFMFSSLKM</sequence>
<keyword evidence="1" id="KW-0812">Transmembrane</keyword>
<dbReference type="EMBL" id="DTHV01000052">
    <property type="protein sequence ID" value="HGW60140.1"/>
    <property type="molecule type" value="Genomic_DNA"/>
</dbReference>
<gene>
    <name evidence="2" type="ORF">ENV82_01680</name>
</gene>
<keyword evidence="1" id="KW-0472">Membrane</keyword>
<feature type="transmembrane region" description="Helical" evidence="1">
    <location>
        <begin position="135"/>
        <end position="156"/>
    </location>
</feature>
<proteinExistence type="predicted"/>
<reference evidence="2" key="1">
    <citation type="journal article" date="2020" name="mSystems">
        <title>Genome- and Community-Level Interaction Insights into Carbon Utilization and Element Cycling Functions of Hydrothermarchaeota in Hydrothermal Sediment.</title>
        <authorList>
            <person name="Zhou Z."/>
            <person name="Liu Y."/>
            <person name="Xu W."/>
            <person name="Pan J."/>
            <person name="Luo Z.H."/>
            <person name="Li M."/>
        </authorList>
    </citation>
    <scope>NUCLEOTIDE SEQUENCE [LARGE SCALE GENOMIC DNA]</scope>
    <source>
        <strain evidence="2">SpSt-794</strain>
    </source>
</reference>
<dbReference type="PANTHER" id="PTHR39419:SF1">
    <property type="entry name" value="SLL0814 PROTEIN"/>
    <property type="match status" value="1"/>
</dbReference>
<feature type="transmembrane region" description="Helical" evidence="1">
    <location>
        <begin position="97"/>
        <end position="115"/>
    </location>
</feature>
<dbReference type="PANTHER" id="PTHR39419">
    <property type="entry name" value="SLL0814 PROTEIN"/>
    <property type="match status" value="1"/>
</dbReference>
<protein>
    <submittedName>
        <fullName evidence="2">Carotenoid biosynthesis protein</fullName>
    </submittedName>
</protein>